<protein>
    <submittedName>
        <fullName evidence="2">Uncharacterized protein</fullName>
    </submittedName>
</protein>
<keyword evidence="1" id="KW-1133">Transmembrane helix</keyword>
<keyword evidence="1" id="KW-0812">Transmembrane</keyword>
<evidence type="ECO:0000313" key="3">
    <source>
        <dbReference type="Proteomes" id="UP000886653"/>
    </source>
</evidence>
<keyword evidence="1" id="KW-0472">Membrane</keyword>
<gene>
    <name evidence="2" type="ORF">CROQUDRAFT_551732</name>
</gene>
<keyword evidence="3" id="KW-1185">Reference proteome</keyword>
<comment type="caution">
    <text evidence="2">The sequence shown here is derived from an EMBL/GenBank/DDBJ whole genome shotgun (WGS) entry which is preliminary data.</text>
</comment>
<evidence type="ECO:0000256" key="1">
    <source>
        <dbReference type="SAM" id="Phobius"/>
    </source>
</evidence>
<accession>A0A9P6NKL9</accession>
<feature type="transmembrane region" description="Helical" evidence="1">
    <location>
        <begin position="30"/>
        <end position="55"/>
    </location>
</feature>
<reference evidence="2" key="1">
    <citation type="submission" date="2013-11" db="EMBL/GenBank/DDBJ databases">
        <title>Genome sequence of the fusiform rust pathogen reveals effectors for host alternation and coevolution with pine.</title>
        <authorList>
            <consortium name="DOE Joint Genome Institute"/>
            <person name="Smith K."/>
            <person name="Pendleton A."/>
            <person name="Kubisiak T."/>
            <person name="Anderson C."/>
            <person name="Salamov A."/>
            <person name="Aerts A."/>
            <person name="Riley R."/>
            <person name="Clum A."/>
            <person name="Lindquist E."/>
            <person name="Ence D."/>
            <person name="Campbell M."/>
            <person name="Kronenberg Z."/>
            <person name="Feau N."/>
            <person name="Dhillon B."/>
            <person name="Hamelin R."/>
            <person name="Burleigh J."/>
            <person name="Smith J."/>
            <person name="Yandell M."/>
            <person name="Nelson C."/>
            <person name="Grigoriev I."/>
            <person name="Davis J."/>
        </authorList>
    </citation>
    <scope>NUCLEOTIDE SEQUENCE</scope>
    <source>
        <strain evidence="2">G11</strain>
    </source>
</reference>
<evidence type="ECO:0000313" key="2">
    <source>
        <dbReference type="EMBL" id="KAG0145907.1"/>
    </source>
</evidence>
<name>A0A9P6NKL9_9BASI</name>
<dbReference type="EMBL" id="MU167269">
    <property type="protein sequence ID" value="KAG0145907.1"/>
    <property type="molecule type" value="Genomic_DNA"/>
</dbReference>
<dbReference type="Proteomes" id="UP000886653">
    <property type="component" value="Unassembled WGS sequence"/>
</dbReference>
<organism evidence="2 3">
    <name type="scientific">Cronartium quercuum f. sp. fusiforme G11</name>
    <dbReference type="NCBI Taxonomy" id="708437"/>
    <lineage>
        <taxon>Eukaryota</taxon>
        <taxon>Fungi</taxon>
        <taxon>Dikarya</taxon>
        <taxon>Basidiomycota</taxon>
        <taxon>Pucciniomycotina</taxon>
        <taxon>Pucciniomycetes</taxon>
        <taxon>Pucciniales</taxon>
        <taxon>Coleosporiaceae</taxon>
        <taxon>Cronartium</taxon>
    </lineage>
</organism>
<dbReference type="AlphaFoldDB" id="A0A9P6NKL9"/>
<proteinExistence type="predicted"/>
<sequence>MMTCASSVHFITALYHRFFSQSTVTAVSKLLEFCARGCLYLSASLVSILFCYVGLVN</sequence>